<dbReference type="SUPFAM" id="SSF109915">
    <property type="entry name" value="Hypothetical protein YhaI"/>
    <property type="match status" value="1"/>
</dbReference>
<sequence>MKQFEESETTTFHMQMLSKIIDMDRYPLTKLVIEKNLSKYEFEEMISLLEGLQKKYKGQKEEGLLDFSGLLVHFAGMLNEKLEPTSTIYALKKEGYYPSLMSEFLEVLTRK</sequence>
<keyword evidence="2" id="KW-1185">Reference proteome</keyword>
<dbReference type="InterPro" id="IPR015058">
    <property type="entry name" value="DUF1878"/>
</dbReference>
<organism evidence="1 2">
    <name type="scientific">Virgibacillus kekensis</name>
    <dbReference type="NCBI Taxonomy" id="202261"/>
    <lineage>
        <taxon>Bacteria</taxon>
        <taxon>Bacillati</taxon>
        <taxon>Bacillota</taxon>
        <taxon>Bacilli</taxon>
        <taxon>Bacillales</taxon>
        <taxon>Bacillaceae</taxon>
        <taxon>Virgibacillus</taxon>
    </lineage>
</organism>
<gene>
    <name evidence="1" type="ORF">ACFO3D_13200</name>
</gene>
<dbReference type="Gene3D" id="1.10.3750.10">
    <property type="entry name" value="YhaI-like"/>
    <property type="match status" value="1"/>
</dbReference>
<dbReference type="EMBL" id="JBHSFU010000007">
    <property type="protein sequence ID" value="MFC4559149.1"/>
    <property type="molecule type" value="Genomic_DNA"/>
</dbReference>
<dbReference type="InterPro" id="IPR035945">
    <property type="entry name" value="YhaI-like_sf"/>
</dbReference>
<reference evidence="2" key="1">
    <citation type="journal article" date="2019" name="Int. J. Syst. Evol. Microbiol.">
        <title>The Global Catalogue of Microorganisms (GCM) 10K type strain sequencing project: providing services to taxonomists for standard genome sequencing and annotation.</title>
        <authorList>
            <consortium name="The Broad Institute Genomics Platform"/>
            <consortium name="The Broad Institute Genome Sequencing Center for Infectious Disease"/>
            <person name="Wu L."/>
            <person name="Ma J."/>
        </authorList>
    </citation>
    <scope>NUCLEOTIDE SEQUENCE [LARGE SCALE GENOMIC DNA]</scope>
    <source>
        <strain evidence="2">CGMCC 4.7426</strain>
    </source>
</reference>
<protein>
    <submittedName>
        <fullName evidence="1">DUF1878 family protein</fullName>
    </submittedName>
</protein>
<evidence type="ECO:0000313" key="2">
    <source>
        <dbReference type="Proteomes" id="UP001595989"/>
    </source>
</evidence>
<dbReference type="RefSeq" id="WP_390296707.1">
    <property type="nucleotide sequence ID" value="NZ_JBHSFU010000007.1"/>
</dbReference>
<name>A0ABV9DLE4_9BACI</name>
<comment type="caution">
    <text evidence="1">The sequence shown here is derived from an EMBL/GenBank/DDBJ whole genome shotgun (WGS) entry which is preliminary data.</text>
</comment>
<accession>A0ABV9DLE4</accession>
<dbReference type="Pfam" id="PF08963">
    <property type="entry name" value="DUF1878"/>
    <property type="match status" value="1"/>
</dbReference>
<evidence type="ECO:0000313" key="1">
    <source>
        <dbReference type="EMBL" id="MFC4559149.1"/>
    </source>
</evidence>
<dbReference type="Proteomes" id="UP001595989">
    <property type="component" value="Unassembled WGS sequence"/>
</dbReference>
<proteinExistence type="predicted"/>